<proteinExistence type="predicted"/>
<protein>
    <submittedName>
        <fullName evidence="2">GDSL-type esterase/lipase family protein</fullName>
    </submittedName>
</protein>
<dbReference type="Proteomes" id="UP001211044">
    <property type="component" value="Chromosome"/>
</dbReference>
<dbReference type="AlphaFoldDB" id="A0AB38XRT7"/>
<dbReference type="Gene3D" id="3.40.50.1110">
    <property type="entry name" value="SGNH hydrolase"/>
    <property type="match status" value="1"/>
</dbReference>
<evidence type="ECO:0000259" key="1">
    <source>
        <dbReference type="Pfam" id="PF13472"/>
    </source>
</evidence>
<dbReference type="EMBL" id="CP116394">
    <property type="protein sequence ID" value="WCE46776.1"/>
    <property type="molecule type" value="Genomic_DNA"/>
</dbReference>
<reference evidence="2" key="1">
    <citation type="submission" date="2023-01" db="EMBL/GenBank/DDBJ databases">
        <title>Comparative Genomic Analysis of the Clinically-Derived Winkia Strain NY0527 Provides Evidence into the Taxonomic Reassignment of Winkia neuii and Characterizes Their Virulence Traits.</title>
        <authorList>
            <person name="Cai X."/>
            <person name="Peng Y."/>
            <person name="Li M."/>
            <person name="Qiu Y."/>
            <person name="Wang Y."/>
            <person name="Xu L."/>
            <person name="Hou Q."/>
        </authorList>
    </citation>
    <scope>NUCLEOTIDE SEQUENCE</scope>
    <source>
        <strain evidence="2">NY0527</strain>
    </source>
</reference>
<evidence type="ECO:0000313" key="2">
    <source>
        <dbReference type="EMBL" id="WCE46776.1"/>
    </source>
</evidence>
<sequence>MDTPQNLIVIGDELAAGAGDPRALGWVGRVMARTQAAREVQTFTLAVPNETSIDLADRWEEEAARRCTKGAINRLLIGMGSADIAAGLTSPRSRLSLANILDKAAGANMPCFVVGPPPLPAVESTGLAKLNHALEDVCSRRSVTYVDTFTPLSTHDGWLSEVNQSPTGLPGQVGYGLLAWLVLHSGFGSWIGTE</sequence>
<accession>A0AB38XRT7</accession>
<dbReference type="Pfam" id="PF13472">
    <property type="entry name" value="Lipase_GDSL_2"/>
    <property type="match status" value="1"/>
</dbReference>
<dbReference type="SUPFAM" id="SSF52266">
    <property type="entry name" value="SGNH hydrolase"/>
    <property type="match status" value="1"/>
</dbReference>
<dbReference type="InterPro" id="IPR036514">
    <property type="entry name" value="SGNH_hydro_sf"/>
</dbReference>
<feature type="domain" description="SGNH hydrolase-type esterase" evidence="1">
    <location>
        <begin position="9"/>
        <end position="161"/>
    </location>
</feature>
<evidence type="ECO:0000313" key="3">
    <source>
        <dbReference type="Proteomes" id="UP001211044"/>
    </source>
</evidence>
<gene>
    <name evidence="2" type="ORF">PIG85_03780</name>
</gene>
<dbReference type="KEGG" id="wne:PIG85_03780"/>
<organism evidence="2 3">
    <name type="scientific">Winkia neuii subsp. anitrata</name>
    <dbReference type="NCBI Taxonomy" id="29318"/>
    <lineage>
        <taxon>Bacteria</taxon>
        <taxon>Bacillati</taxon>
        <taxon>Actinomycetota</taxon>
        <taxon>Actinomycetes</taxon>
        <taxon>Actinomycetales</taxon>
        <taxon>Actinomycetaceae</taxon>
        <taxon>Winkia</taxon>
    </lineage>
</organism>
<name>A0AB38XRT7_9ACTO</name>
<dbReference type="InterPro" id="IPR013830">
    <property type="entry name" value="SGNH_hydro"/>
</dbReference>
<dbReference type="RefSeq" id="WP_004806067.1">
    <property type="nucleotide sequence ID" value="NZ_CP116394.1"/>
</dbReference>